<dbReference type="EMBL" id="FNJL01000012">
    <property type="protein sequence ID" value="SDP39531.1"/>
    <property type="molecule type" value="Genomic_DNA"/>
</dbReference>
<name>A0A1H0SCJ8_9BURK</name>
<accession>A0A1H0SCJ8</accession>
<sequence>MHDFAIVVLSCDKYSDLWAPFMSQLRRQFPSATGHPVYFGSNEVACREEGVIPVLSGKDHDWSSSFRAILQQVPARKVMVLLEDLMMATPVDPALFQNCLDFVERHDAMHLKYWNHIRTDADADDPLFGVLRRGAPYRATVAAFWDREYLLRLLLDGENPWNFEIMGSYRTSYSDGFYGMKQPLFEFVNLVEKGHWIADSLRWAQREGVALEVSRRPALAGKRGALASLQMAYFGWMIRVPWQKRLGWMQKLRRALICY</sequence>
<proteinExistence type="predicted"/>
<dbReference type="Proteomes" id="UP000199317">
    <property type="component" value="Unassembled WGS sequence"/>
</dbReference>
<reference evidence="2" key="1">
    <citation type="submission" date="2016-10" db="EMBL/GenBank/DDBJ databases">
        <authorList>
            <person name="Varghese N."/>
            <person name="Submissions S."/>
        </authorList>
    </citation>
    <scope>NUCLEOTIDE SEQUENCE [LARGE SCALE GENOMIC DNA]</scope>
    <source>
        <strain evidence="2">DSM 17101</strain>
    </source>
</reference>
<dbReference type="OrthoDB" id="8807075at2"/>
<protein>
    <submittedName>
        <fullName evidence="1">Uncharacterized protein</fullName>
    </submittedName>
</protein>
<dbReference type="RefSeq" id="WP_092834631.1">
    <property type="nucleotide sequence ID" value="NZ_CP028290.1"/>
</dbReference>
<keyword evidence="2" id="KW-1185">Reference proteome</keyword>
<evidence type="ECO:0000313" key="2">
    <source>
        <dbReference type="Proteomes" id="UP000199317"/>
    </source>
</evidence>
<dbReference type="AlphaFoldDB" id="A0A1H0SCJ8"/>
<gene>
    <name evidence="1" type="ORF">SAMN04489708_11217</name>
</gene>
<organism evidence="1 2">
    <name type="scientific">Paracidovorax cattleyae</name>
    <dbReference type="NCBI Taxonomy" id="80868"/>
    <lineage>
        <taxon>Bacteria</taxon>
        <taxon>Pseudomonadati</taxon>
        <taxon>Pseudomonadota</taxon>
        <taxon>Betaproteobacteria</taxon>
        <taxon>Burkholderiales</taxon>
        <taxon>Comamonadaceae</taxon>
        <taxon>Paracidovorax</taxon>
    </lineage>
</organism>
<evidence type="ECO:0000313" key="1">
    <source>
        <dbReference type="EMBL" id="SDP39531.1"/>
    </source>
</evidence>